<keyword evidence="6 7" id="KW-0804">Transcription</keyword>
<dbReference type="NCBIfam" id="NF003994">
    <property type="entry name" value="PRK05472.2-3"/>
    <property type="match status" value="1"/>
</dbReference>
<dbReference type="EMBL" id="JAFBEV010000041">
    <property type="protein sequence ID" value="MBM7659186.1"/>
    <property type="molecule type" value="Genomic_DNA"/>
</dbReference>
<feature type="DNA-binding region" description="H-T-H motif" evidence="7">
    <location>
        <begin position="16"/>
        <end position="55"/>
    </location>
</feature>
<evidence type="ECO:0000313" key="9">
    <source>
        <dbReference type="EMBL" id="MBM7659186.1"/>
    </source>
</evidence>
<sequence>MANQKVPQATAERLPLYYRSLQHLVSNGKTRISSSEFGKIVQIDSTTIRKDFSYFGALGRKGYGYNTQHLMEFLKKILYQDELSKVILIGVGHLGTALLNHNFRKNNNTQIVRAYDKNPEKTGKTIGGTEIHPMDALRTDDNSDITAAILTIPADQAQSVAEQAMASGIRGFLNFSPVRLSLPADVYVRHVDMTVELQSLIYFLNHSMEERQSSR</sequence>
<evidence type="ECO:0000256" key="5">
    <source>
        <dbReference type="ARBA" id="ARBA00023125"/>
    </source>
</evidence>
<dbReference type="SUPFAM" id="SSF46785">
    <property type="entry name" value="Winged helix' DNA-binding domain"/>
    <property type="match status" value="1"/>
</dbReference>
<keyword evidence="4 7" id="KW-0520">NAD</keyword>
<comment type="subcellular location">
    <subcellularLocation>
        <location evidence="7">Cytoplasm</location>
    </subcellularLocation>
</comment>
<comment type="subunit">
    <text evidence="7">Homodimer.</text>
</comment>
<evidence type="ECO:0000256" key="1">
    <source>
        <dbReference type="ARBA" id="ARBA00022490"/>
    </source>
</evidence>
<dbReference type="RefSeq" id="WP_205007724.1">
    <property type="nucleotide sequence ID" value="NZ_CBCRXA010000037.1"/>
</dbReference>
<dbReference type="NCBIfam" id="NF003996">
    <property type="entry name" value="PRK05472.2-5"/>
    <property type="match status" value="1"/>
</dbReference>
<reference evidence="9 10" key="1">
    <citation type="submission" date="2021-01" db="EMBL/GenBank/DDBJ databases">
        <title>Genomic Encyclopedia of Type Strains, Phase IV (KMG-IV): sequencing the most valuable type-strain genomes for metagenomic binning, comparative biology and taxonomic classification.</title>
        <authorList>
            <person name="Goeker M."/>
        </authorList>
    </citation>
    <scope>NUCLEOTIDE SEQUENCE [LARGE SCALE GENOMIC DNA]</scope>
    <source>
        <strain evidence="9 10">DSM 100968</strain>
    </source>
</reference>
<comment type="function">
    <text evidence="7">Modulates transcription in response to changes in cellular NADH/NAD(+) redox state.</text>
</comment>
<dbReference type="Gene3D" id="3.40.50.720">
    <property type="entry name" value="NAD(P)-binding Rossmann-like Domain"/>
    <property type="match status" value="1"/>
</dbReference>
<evidence type="ECO:0000259" key="8">
    <source>
        <dbReference type="SMART" id="SM00881"/>
    </source>
</evidence>
<keyword evidence="10" id="KW-1185">Reference proteome</keyword>
<organism evidence="9 10">
    <name type="scientific">Sporolactobacillus spathodeae</name>
    <dbReference type="NCBI Taxonomy" id="1465502"/>
    <lineage>
        <taxon>Bacteria</taxon>
        <taxon>Bacillati</taxon>
        <taxon>Bacillota</taxon>
        <taxon>Bacilli</taxon>
        <taxon>Bacillales</taxon>
        <taxon>Sporolactobacillaceae</taxon>
        <taxon>Sporolactobacillus</taxon>
    </lineage>
</organism>
<dbReference type="InterPro" id="IPR036291">
    <property type="entry name" value="NAD(P)-bd_dom_sf"/>
</dbReference>
<dbReference type="Gene3D" id="1.10.10.10">
    <property type="entry name" value="Winged helix-like DNA-binding domain superfamily/Winged helix DNA-binding domain"/>
    <property type="match status" value="1"/>
</dbReference>
<dbReference type="Pfam" id="PF02629">
    <property type="entry name" value="CoA_binding"/>
    <property type="match status" value="1"/>
</dbReference>
<protein>
    <recommendedName>
        <fullName evidence="7">Redox-sensing transcriptional repressor Rex</fullName>
    </recommendedName>
</protein>
<dbReference type="InterPro" id="IPR058203">
    <property type="entry name" value="Rex_bacilli-type"/>
</dbReference>
<evidence type="ECO:0000256" key="3">
    <source>
        <dbReference type="ARBA" id="ARBA00023015"/>
    </source>
</evidence>
<evidence type="ECO:0000256" key="7">
    <source>
        <dbReference type="HAMAP-Rule" id="MF_01131"/>
    </source>
</evidence>
<dbReference type="PANTHER" id="PTHR35786">
    <property type="entry name" value="REDOX-SENSING TRANSCRIPTIONAL REPRESSOR REX"/>
    <property type="match status" value="1"/>
</dbReference>
<keyword evidence="5 7" id="KW-0238">DNA-binding</keyword>
<dbReference type="NCBIfam" id="NF003995">
    <property type="entry name" value="PRK05472.2-4"/>
    <property type="match status" value="1"/>
</dbReference>
<dbReference type="InterPro" id="IPR036388">
    <property type="entry name" value="WH-like_DNA-bd_sf"/>
</dbReference>
<accession>A0ABS2QC43</accession>
<evidence type="ECO:0000313" key="10">
    <source>
        <dbReference type="Proteomes" id="UP000823201"/>
    </source>
</evidence>
<dbReference type="SUPFAM" id="SSF51735">
    <property type="entry name" value="NAD(P)-binding Rossmann-fold domains"/>
    <property type="match status" value="1"/>
</dbReference>
<dbReference type="SMART" id="SM00881">
    <property type="entry name" value="CoA_binding"/>
    <property type="match status" value="1"/>
</dbReference>
<evidence type="ECO:0000256" key="6">
    <source>
        <dbReference type="ARBA" id="ARBA00023163"/>
    </source>
</evidence>
<dbReference type="InterPro" id="IPR036390">
    <property type="entry name" value="WH_DNA-bd_sf"/>
</dbReference>
<evidence type="ECO:0000256" key="2">
    <source>
        <dbReference type="ARBA" id="ARBA00022491"/>
    </source>
</evidence>
<feature type="domain" description="CoA-binding" evidence="8">
    <location>
        <begin position="79"/>
        <end position="179"/>
    </location>
</feature>
<evidence type="ECO:0000256" key="4">
    <source>
        <dbReference type="ARBA" id="ARBA00023027"/>
    </source>
</evidence>
<dbReference type="PANTHER" id="PTHR35786:SF1">
    <property type="entry name" value="REDOX-SENSING TRANSCRIPTIONAL REPRESSOR REX 1"/>
    <property type="match status" value="1"/>
</dbReference>
<dbReference type="InterPro" id="IPR003781">
    <property type="entry name" value="CoA-bd"/>
</dbReference>
<name>A0ABS2QC43_9BACL</name>
<comment type="caution">
    <text evidence="9">The sequence shown here is derived from an EMBL/GenBank/DDBJ whole genome shotgun (WGS) entry which is preliminary data.</text>
</comment>
<gene>
    <name evidence="7" type="primary">rex</name>
    <name evidence="9" type="ORF">JOC27_002692</name>
</gene>
<proteinExistence type="inferred from homology"/>
<dbReference type="NCBIfam" id="NF003989">
    <property type="entry name" value="PRK05472.1-3"/>
    <property type="match status" value="1"/>
</dbReference>
<keyword evidence="1 7" id="KW-0963">Cytoplasm</keyword>
<dbReference type="InterPro" id="IPR009718">
    <property type="entry name" value="Rex_DNA-bd_C_dom"/>
</dbReference>
<dbReference type="HAMAP" id="MF_01131">
    <property type="entry name" value="Rex"/>
    <property type="match status" value="1"/>
</dbReference>
<feature type="binding site" evidence="7">
    <location>
        <begin position="90"/>
        <end position="95"/>
    </location>
    <ligand>
        <name>NAD(+)</name>
        <dbReference type="ChEBI" id="CHEBI:57540"/>
    </ligand>
</feature>
<keyword evidence="3 7" id="KW-0805">Transcription regulation</keyword>
<dbReference type="NCBIfam" id="NF003991">
    <property type="entry name" value="PRK05472.1-5"/>
    <property type="match status" value="1"/>
</dbReference>
<dbReference type="Proteomes" id="UP000823201">
    <property type="component" value="Unassembled WGS sequence"/>
</dbReference>
<keyword evidence="2 7" id="KW-0678">Repressor</keyword>
<comment type="similarity">
    <text evidence="7">Belongs to the transcriptional regulatory Rex family.</text>
</comment>
<dbReference type="Pfam" id="PF06971">
    <property type="entry name" value="Put_DNA-bind_N"/>
    <property type="match status" value="1"/>
</dbReference>
<dbReference type="InterPro" id="IPR022876">
    <property type="entry name" value="Tscrpt_rep_Rex"/>
</dbReference>